<evidence type="ECO:0000256" key="6">
    <source>
        <dbReference type="SAM" id="MobiDB-lite"/>
    </source>
</evidence>
<keyword evidence="5" id="KW-0998">Cell outer membrane</keyword>
<sequence>MKIYSILKHYIGLSLVLTLIVHSGCKKFVDVGAPENRIGIKESFANEAGATSAILGLYAQNLTGSQGLIRYYSACMGNSADELKSTSDAFNVFGSNAVPVNSFYVSEYLWYTSYKQIMLCNQAIEGLETSAALRPSVKSSLTGEAKFWRAFIYFYLTNMFGDVPMPLGTNALENSRLPRTPAAQVWTQIITDLKDAEAGLAIDYPGTGFRTRVSKSVAEAFLARVYLYQKDWYNAEAYSTKLIEGGYLLLDKDNIDGVFTNTSEETIFQIANMTGVSSFGPLYVSSPGIVPILSMTDDLNGSFSNSDLRKINWTRQNTANGQQFTEIYKYKTRIGSGAEYDIVFRLAEQLLIRAEARAHLNKITGPNSALSDLNEIKDRAELPKVLVASQSDILFEIEQERRHELFGEFGHRWLDLKRTPSTIMPATPSRADDLFSQSKPGWKSTAKLYPIPASQRAQNTNLTQNEGYTP</sequence>
<feature type="compositionally biased region" description="Polar residues" evidence="6">
    <location>
        <begin position="455"/>
        <end position="470"/>
    </location>
</feature>
<evidence type="ECO:0000256" key="2">
    <source>
        <dbReference type="ARBA" id="ARBA00006275"/>
    </source>
</evidence>
<protein>
    <submittedName>
        <fullName evidence="9">SusD family protein</fullName>
    </submittedName>
</protein>
<proteinExistence type="inferred from homology"/>
<feature type="domain" description="RagB/SusD" evidence="7">
    <location>
        <begin position="303"/>
        <end position="468"/>
    </location>
</feature>
<dbReference type="SUPFAM" id="SSF48452">
    <property type="entry name" value="TPR-like"/>
    <property type="match status" value="1"/>
</dbReference>
<evidence type="ECO:0000256" key="1">
    <source>
        <dbReference type="ARBA" id="ARBA00004442"/>
    </source>
</evidence>
<dbReference type="STRING" id="390241.SAMN04488023_11961"/>
<dbReference type="InterPro" id="IPR033985">
    <property type="entry name" value="SusD-like_N"/>
</dbReference>
<reference evidence="9 10" key="1">
    <citation type="submission" date="2016-10" db="EMBL/GenBank/DDBJ databases">
        <authorList>
            <person name="de Groot N.N."/>
        </authorList>
    </citation>
    <scope>NUCLEOTIDE SEQUENCE [LARGE SCALE GENOMIC DNA]</scope>
    <source>
        <strain evidence="9 10">DSM 18610</strain>
    </source>
</reference>
<dbReference type="EMBL" id="FOGG01000019">
    <property type="protein sequence ID" value="SER87878.1"/>
    <property type="molecule type" value="Genomic_DNA"/>
</dbReference>
<evidence type="ECO:0000313" key="10">
    <source>
        <dbReference type="Proteomes" id="UP000199572"/>
    </source>
</evidence>
<dbReference type="GO" id="GO:0009279">
    <property type="term" value="C:cell outer membrane"/>
    <property type="evidence" value="ECO:0007669"/>
    <property type="project" value="UniProtKB-SubCell"/>
</dbReference>
<evidence type="ECO:0000256" key="4">
    <source>
        <dbReference type="ARBA" id="ARBA00023136"/>
    </source>
</evidence>
<dbReference type="Pfam" id="PF07980">
    <property type="entry name" value="SusD_RagB"/>
    <property type="match status" value="1"/>
</dbReference>
<comment type="subcellular location">
    <subcellularLocation>
        <location evidence="1">Cell outer membrane</location>
    </subcellularLocation>
</comment>
<accession>A0A1H9SSN2</accession>
<dbReference type="Gene3D" id="1.25.40.390">
    <property type="match status" value="1"/>
</dbReference>
<dbReference type="AlphaFoldDB" id="A0A1H9SSN2"/>
<organism evidence="9 10">
    <name type="scientific">Pedobacter rhizosphaerae</name>
    <dbReference type="NCBI Taxonomy" id="390241"/>
    <lineage>
        <taxon>Bacteria</taxon>
        <taxon>Pseudomonadati</taxon>
        <taxon>Bacteroidota</taxon>
        <taxon>Sphingobacteriia</taxon>
        <taxon>Sphingobacteriales</taxon>
        <taxon>Sphingobacteriaceae</taxon>
        <taxon>Pedobacter</taxon>
    </lineage>
</organism>
<dbReference type="Proteomes" id="UP000199572">
    <property type="component" value="Unassembled WGS sequence"/>
</dbReference>
<evidence type="ECO:0000259" key="8">
    <source>
        <dbReference type="Pfam" id="PF14322"/>
    </source>
</evidence>
<dbReference type="Pfam" id="PF14322">
    <property type="entry name" value="SusD-like_3"/>
    <property type="match status" value="1"/>
</dbReference>
<dbReference type="InterPro" id="IPR011990">
    <property type="entry name" value="TPR-like_helical_dom_sf"/>
</dbReference>
<evidence type="ECO:0000313" key="9">
    <source>
        <dbReference type="EMBL" id="SER87878.1"/>
    </source>
</evidence>
<dbReference type="InterPro" id="IPR012944">
    <property type="entry name" value="SusD_RagB_dom"/>
</dbReference>
<evidence type="ECO:0000259" key="7">
    <source>
        <dbReference type="Pfam" id="PF07980"/>
    </source>
</evidence>
<keyword evidence="4" id="KW-0472">Membrane</keyword>
<evidence type="ECO:0000256" key="5">
    <source>
        <dbReference type="ARBA" id="ARBA00023237"/>
    </source>
</evidence>
<evidence type="ECO:0000256" key="3">
    <source>
        <dbReference type="ARBA" id="ARBA00022729"/>
    </source>
</evidence>
<name>A0A1H9SSN2_9SPHI</name>
<dbReference type="OrthoDB" id="621570at2"/>
<dbReference type="RefSeq" id="WP_090885855.1">
    <property type="nucleotide sequence ID" value="NZ_FOGG01000019.1"/>
</dbReference>
<feature type="region of interest" description="Disordered" evidence="6">
    <location>
        <begin position="449"/>
        <end position="470"/>
    </location>
</feature>
<keyword evidence="10" id="KW-1185">Reference proteome</keyword>
<comment type="similarity">
    <text evidence="2">Belongs to the SusD family.</text>
</comment>
<feature type="domain" description="SusD-like N-terminal" evidence="8">
    <location>
        <begin position="104"/>
        <end position="227"/>
    </location>
</feature>
<dbReference type="CDD" id="cd08977">
    <property type="entry name" value="SusD"/>
    <property type="match status" value="1"/>
</dbReference>
<gene>
    <name evidence="9" type="ORF">SAMN04488023_11961</name>
</gene>
<keyword evidence="3" id="KW-0732">Signal</keyword>